<name>A0ABY7W614_9BACI</name>
<dbReference type="Proteomes" id="UP001215143">
    <property type="component" value="Chromosome"/>
</dbReference>
<evidence type="ECO:0000313" key="2">
    <source>
        <dbReference type="Proteomes" id="UP001215143"/>
    </source>
</evidence>
<organism evidence="1 2">
    <name type="scientific">Shouchella hunanensis</name>
    <dbReference type="NCBI Taxonomy" id="766894"/>
    <lineage>
        <taxon>Bacteria</taxon>
        <taxon>Bacillati</taxon>
        <taxon>Bacillota</taxon>
        <taxon>Bacilli</taxon>
        <taxon>Bacillales</taxon>
        <taxon>Bacillaceae</taxon>
        <taxon>Shouchella</taxon>
    </lineage>
</organism>
<gene>
    <name evidence="1" type="ORF">PQ477_15730</name>
</gene>
<evidence type="ECO:0000313" key="1">
    <source>
        <dbReference type="EMBL" id="WDF02936.1"/>
    </source>
</evidence>
<dbReference type="EMBL" id="CP117834">
    <property type="protein sequence ID" value="WDF02936.1"/>
    <property type="molecule type" value="Genomic_DNA"/>
</dbReference>
<accession>A0ABY7W614</accession>
<reference evidence="1 2" key="1">
    <citation type="submission" date="2023-02" db="EMBL/GenBank/DDBJ databases">
        <authorList>
            <person name="Liu G."/>
        </authorList>
    </citation>
    <scope>NUCLEOTIDE SEQUENCE [LARGE SCALE GENOMIC DNA]</scope>
    <source>
        <strain evidence="1 2">DSM 23008</strain>
    </source>
</reference>
<keyword evidence="2" id="KW-1185">Reference proteome</keyword>
<dbReference type="RefSeq" id="WP_274272444.1">
    <property type="nucleotide sequence ID" value="NZ_CP117834.1"/>
</dbReference>
<sequence>MSDLQSVIQSMREVQQRLDVTSKKIFNLAKDKSETEKAYKIALRQEILRLKDDQKYPATLILELAKGQKDIAELRFKRDIAREMYKAGLDSMNNTRTEASLLQSILRWQNDMGS</sequence>
<protein>
    <submittedName>
        <fullName evidence="1">Uncharacterized protein</fullName>
    </submittedName>
</protein>
<proteinExistence type="predicted"/>